<dbReference type="Pfam" id="PF00903">
    <property type="entry name" value="Glyoxalase"/>
    <property type="match status" value="1"/>
</dbReference>
<evidence type="ECO:0000313" key="2">
    <source>
        <dbReference type="EMBL" id="AUZ88083.1"/>
    </source>
</evidence>
<feature type="domain" description="VOC" evidence="1">
    <location>
        <begin position="9"/>
        <end position="127"/>
    </location>
</feature>
<protein>
    <submittedName>
        <fullName evidence="2">Glyoxalase</fullName>
    </submittedName>
</protein>
<reference evidence="2 3" key="1">
    <citation type="submission" date="2017-11" db="EMBL/GenBank/DDBJ databases">
        <title>Draft genome of Arthrobacter agilis strain UMCV2, a plant growth-promoting rhizobacterium and biocontrol capacity of phytopathogenic fungi.</title>
        <authorList>
            <person name="Martinez-Camara R."/>
            <person name="Santoyo G."/>
            <person name="Moreno-Hagelsieb G."/>
            <person name="Valencia-Cantero E."/>
        </authorList>
    </citation>
    <scope>NUCLEOTIDE SEQUENCE [LARGE SCALE GENOMIC DNA]</scope>
    <source>
        <strain evidence="2 3">UMCV2</strain>
    </source>
</reference>
<dbReference type="PROSITE" id="PS51819">
    <property type="entry name" value="VOC"/>
    <property type="match status" value="1"/>
</dbReference>
<dbReference type="InterPro" id="IPR029068">
    <property type="entry name" value="Glyas_Bleomycin-R_OHBP_Dase"/>
</dbReference>
<dbReference type="InterPro" id="IPR037523">
    <property type="entry name" value="VOC_core"/>
</dbReference>
<organism evidence="2 3">
    <name type="scientific">Arthrobacter agilis</name>
    <dbReference type="NCBI Taxonomy" id="37921"/>
    <lineage>
        <taxon>Bacteria</taxon>
        <taxon>Bacillati</taxon>
        <taxon>Actinomycetota</taxon>
        <taxon>Actinomycetes</taxon>
        <taxon>Micrococcales</taxon>
        <taxon>Micrococcaceae</taxon>
        <taxon>Arthrobacter</taxon>
    </lineage>
</organism>
<dbReference type="EMBL" id="CP024915">
    <property type="protein sequence ID" value="AUZ88083.1"/>
    <property type="molecule type" value="Genomic_DNA"/>
</dbReference>
<dbReference type="Gene3D" id="3.10.180.10">
    <property type="entry name" value="2,3-Dihydroxybiphenyl 1,2-Dioxygenase, domain 1"/>
    <property type="match status" value="1"/>
</dbReference>
<dbReference type="AlphaFoldDB" id="A0A2L0UFP9"/>
<dbReference type="SUPFAM" id="SSF54593">
    <property type="entry name" value="Glyoxalase/Bleomycin resistance protein/Dihydroxybiphenyl dioxygenase"/>
    <property type="match status" value="1"/>
</dbReference>
<evidence type="ECO:0000313" key="3">
    <source>
        <dbReference type="Proteomes" id="UP000239187"/>
    </source>
</evidence>
<dbReference type="Proteomes" id="UP000239187">
    <property type="component" value="Chromosome"/>
</dbReference>
<evidence type="ECO:0000259" key="1">
    <source>
        <dbReference type="PROSITE" id="PS51819"/>
    </source>
</evidence>
<proteinExistence type="predicted"/>
<accession>A0A2L0UFP9</accession>
<sequence>MSETALEWKLEVVVLPSVDLDRSLAFYRDRVGFVLDHDVKPAPGVRIVQLTPRGSSCSVVLTEGMGSDAGPPVSGLQLVVRDVELARAELLERGVAVDPVTRMGEGDASAFIYFSDPDGNSWAVQEIRNRGDWLPS</sequence>
<dbReference type="RefSeq" id="WP_244185899.1">
    <property type="nucleotide sequence ID" value="NZ_CP024915.1"/>
</dbReference>
<dbReference type="InterPro" id="IPR004360">
    <property type="entry name" value="Glyas_Fos-R_dOase_dom"/>
</dbReference>
<name>A0A2L0UFP9_9MICC</name>
<gene>
    <name evidence="2" type="ORF">CVO76_10915</name>
</gene>